<dbReference type="Proteomes" id="UP000623467">
    <property type="component" value="Unassembled WGS sequence"/>
</dbReference>
<keyword evidence="2" id="KW-1133">Transmembrane helix</keyword>
<feature type="transmembrane region" description="Helical" evidence="2">
    <location>
        <begin position="175"/>
        <end position="194"/>
    </location>
</feature>
<proteinExistence type="predicted"/>
<keyword evidence="2" id="KW-0472">Membrane</keyword>
<evidence type="ECO:0000313" key="4">
    <source>
        <dbReference type="Proteomes" id="UP000623467"/>
    </source>
</evidence>
<reference evidence="3" key="1">
    <citation type="submission" date="2020-05" db="EMBL/GenBank/DDBJ databases">
        <title>Mycena genomes resolve the evolution of fungal bioluminescence.</title>
        <authorList>
            <person name="Tsai I.J."/>
        </authorList>
    </citation>
    <scope>NUCLEOTIDE SEQUENCE</scope>
    <source>
        <strain evidence="3">160909Yilan</strain>
    </source>
</reference>
<accession>A0A8H6YVU1</accession>
<gene>
    <name evidence="3" type="ORF">MSAN_00868600</name>
</gene>
<comment type="caution">
    <text evidence="3">The sequence shown here is derived from an EMBL/GenBank/DDBJ whole genome shotgun (WGS) entry which is preliminary data.</text>
</comment>
<name>A0A8H6YVU1_9AGAR</name>
<dbReference type="AlphaFoldDB" id="A0A8H6YVU1"/>
<dbReference type="OrthoDB" id="3066191at2759"/>
<keyword evidence="4" id="KW-1185">Reference proteome</keyword>
<evidence type="ECO:0000256" key="1">
    <source>
        <dbReference type="SAM" id="MobiDB-lite"/>
    </source>
</evidence>
<dbReference type="EMBL" id="JACAZH010000005">
    <property type="protein sequence ID" value="KAF7368028.1"/>
    <property type="molecule type" value="Genomic_DNA"/>
</dbReference>
<evidence type="ECO:0000313" key="3">
    <source>
        <dbReference type="EMBL" id="KAF7368028.1"/>
    </source>
</evidence>
<feature type="region of interest" description="Disordered" evidence="1">
    <location>
        <begin position="213"/>
        <end position="232"/>
    </location>
</feature>
<keyword evidence="2" id="KW-0812">Transmembrane</keyword>
<organism evidence="3 4">
    <name type="scientific">Mycena sanguinolenta</name>
    <dbReference type="NCBI Taxonomy" id="230812"/>
    <lineage>
        <taxon>Eukaryota</taxon>
        <taxon>Fungi</taxon>
        <taxon>Dikarya</taxon>
        <taxon>Basidiomycota</taxon>
        <taxon>Agaricomycotina</taxon>
        <taxon>Agaricomycetes</taxon>
        <taxon>Agaricomycetidae</taxon>
        <taxon>Agaricales</taxon>
        <taxon>Marasmiineae</taxon>
        <taxon>Mycenaceae</taxon>
        <taxon>Mycena</taxon>
    </lineage>
</organism>
<sequence>MSGCLPLGIEDSTGFPAICLPGAVCSGSVAQQCTCSAIMFFLNAGCNACFQPSVQSWDNYSQTLECDGDVPQQFPPPLPTGATTVPSWVLEMAFATPIPSTFDLEAASALVATSGISATISASSTSSTLSTLSPRTASYSTGAAPNSALIMATSNISIPPATDTSTNQHTVSAPVIIGIIVAVCAIGSVPIFLWRRRRRRRYAQHLRPNPLPVPSALMPRSDSPTVRRWNSENTTHAARGKITGMARQAPLGCASQGGTAKKFIQLLYPRGSAEGLRSPDHDMALQVEELRRDVRELKVQLRSPSAHDAPPGYTEYRV</sequence>
<evidence type="ECO:0000256" key="2">
    <source>
        <dbReference type="SAM" id="Phobius"/>
    </source>
</evidence>
<protein>
    <submittedName>
        <fullName evidence="3">Uncharacterized protein</fullName>
    </submittedName>
</protein>